<sequence length="461" mass="50774">MLMNKFLKSLNENPDTMKQEMAQGDISISHINDLMDHAEEEDEDVELTLQKLRKMLYRQKLNTSKTAAAPTGLGTRCVLPGGRIVVNNDPKANNLDSSGDYDGNYAACGGDTPVNVPALQHERSDACVACGAAASAYCARCEVTPYCGPLCQRRDWARRHSQLCHNLARTQVPPLKVDEPPIAALRRPRSDVSADNDRKKLQPASDNRAPKEQSTRTMRVPQDVRPVHDNNRGTNDRRVNQDGRGNQGYNRNQDGGQGYNRNQDGSQGYNRNQDGGNQGYNRKEDGGQGYNRNQDGNQGYNRNQDGGNQGYNRNQDGGNQGYNRNQDGGNQGYNRNQDGGNQGYNRNRQGMNQKPQGRQAYPRNDDADETWDNKKQDAPATPKVTGYPKAEPEAKPKTPEVQPRTPEVQPKAVASTSKLPEAAKVESPKMAIKPALTAAATTPTKKVKAAPVVEQKPLVPE</sequence>
<evidence type="ECO:0000256" key="5">
    <source>
        <dbReference type="SAM" id="MobiDB-lite"/>
    </source>
</evidence>
<dbReference type="InterPro" id="IPR002893">
    <property type="entry name" value="Znf_MYND"/>
</dbReference>
<accession>A0ABQ7QNS4</accession>
<reference evidence="7 8" key="1">
    <citation type="submission" date="2021-06" db="EMBL/GenBank/DDBJ databases">
        <title>A haploid diamondback moth (Plutella xylostella L.) genome assembly resolves 31 chromosomes and identifies a diamide resistance mutation.</title>
        <authorList>
            <person name="Ward C.M."/>
            <person name="Perry K.D."/>
            <person name="Baker G."/>
            <person name="Powis K."/>
            <person name="Heckel D.G."/>
            <person name="Baxter S.W."/>
        </authorList>
    </citation>
    <scope>NUCLEOTIDE SEQUENCE [LARGE SCALE GENOMIC DNA]</scope>
    <source>
        <strain evidence="7 8">LV</strain>
        <tissue evidence="7">Single pupa</tissue>
    </source>
</reference>
<dbReference type="Pfam" id="PF01753">
    <property type="entry name" value="zf-MYND"/>
    <property type="match status" value="1"/>
</dbReference>
<evidence type="ECO:0000313" key="8">
    <source>
        <dbReference type="Proteomes" id="UP000823941"/>
    </source>
</evidence>
<dbReference type="SUPFAM" id="SSF144232">
    <property type="entry name" value="HIT/MYND zinc finger-like"/>
    <property type="match status" value="1"/>
</dbReference>
<keyword evidence="1" id="KW-0479">Metal-binding</keyword>
<dbReference type="Gene3D" id="6.10.140.2220">
    <property type="match status" value="1"/>
</dbReference>
<evidence type="ECO:0000313" key="7">
    <source>
        <dbReference type="EMBL" id="KAG7306677.1"/>
    </source>
</evidence>
<evidence type="ECO:0000256" key="4">
    <source>
        <dbReference type="PROSITE-ProRule" id="PRU00134"/>
    </source>
</evidence>
<evidence type="ECO:0000256" key="2">
    <source>
        <dbReference type="ARBA" id="ARBA00022771"/>
    </source>
</evidence>
<gene>
    <name evidence="7" type="ORF">JYU34_008101</name>
</gene>
<feature type="region of interest" description="Disordered" evidence="5">
    <location>
        <begin position="178"/>
        <end position="461"/>
    </location>
</feature>
<evidence type="ECO:0000256" key="1">
    <source>
        <dbReference type="ARBA" id="ARBA00022723"/>
    </source>
</evidence>
<feature type="compositionally biased region" description="Polar residues" evidence="5">
    <location>
        <begin position="243"/>
        <end position="275"/>
    </location>
</feature>
<dbReference type="PROSITE" id="PS01360">
    <property type="entry name" value="ZF_MYND_1"/>
    <property type="match status" value="1"/>
</dbReference>
<keyword evidence="3" id="KW-0862">Zinc</keyword>
<evidence type="ECO:0000259" key="6">
    <source>
        <dbReference type="PROSITE" id="PS50865"/>
    </source>
</evidence>
<keyword evidence="8" id="KW-1185">Reference proteome</keyword>
<evidence type="ECO:0000256" key="3">
    <source>
        <dbReference type="ARBA" id="ARBA00022833"/>
    </source>
</evidence>
<feature type="compositionally biased region" description="Low complexity" evidence="5">
    <location>
        <begin position="433"/>
        <end position="453"/>
    </location>
</feature>
<dbReference type="PROSITE" id="PS50865">
    <property type="entry name" value="ZF_MYND_2"/>
    <property type="match status" value="1"/>
</dbReference>
<name>A0ABQ7QNS4_PLUXY</name>
<comment type="caution">
    <text evidence="7">The sequence shown here is derived from an EMBL/GenBank/DDBJ whole genome shotgun (WGS) entry which is preliminary data.</text>
</comment>
<feature type="compositionally biased region" description="Basic and acidic residues" evidence="5">
    <location>
        <begin position="188"/>
        <end position="200"/>
    </location>
</feature>
<feature type="non-terminal residue" evidence="7">
    <location>
        <position position="461"/>
    </location>
</feature>
<feature type="compositionally biased region" description="Basic and acidic residues" evidence="5">
    <location>
        <begin position="225"/>
        <end position="241"/>
    </location>
</feature>
<feature type="compositionally biased region" description="Low complexity" evidence="5">
    <location>
        <begin position="290"/>
        <end position="350"/>
    </location>
</feature>
<feature type="domain" description="MYND-type" evidence="6">
    <location>
        <begin position="127"/>
        <end position="164"/>
    </location>
</feature>
<dbReference type="Proteomes" id="UP000823941">
    <property type="component" value="Chromosome 11"/>
</dbReference>
<protein>
    <recommendedName>
        <fullName evidence="6">MYND-type domain-containing protein</fullName>
    </recommendedName>
</protein>
<organism evidence="7 8">
    <name type="scientific">Plutella xylostella</name>
    <name type="common">Diamondback moth</name>
    <name type="synonym">Plutella maculipennis</name>
    <dbReference type="NCBI Taxonomy" id="51655"/>
    <lineage>
        <taxon>Eukaryota</taxon>
        <taxon>Metazoa</taxon>
        <taxon>Ecdysozoa</taxon>
        <taxon>Arthropoda</taxon>
        <taxon>Hexapoda</taxon>
        <taxon>Insecta</taxon>
        <taxon>Pterygota</taxon>
        <taxon>Neoptera</taxon>
        <taxon>Endopterygota</taxon>
        <taxon>Lepidoptera</taxon>
        <taxon>Glossata</taxon>
        <taxon>Ditrysia</taxon>
        <taxon>Yponomeutoidea</taxon>
        <taxon>Plutellidae</taxon>
        <taxon>Plutella</taxon>
    </lineage>
</organism>
<proteinExistence type="predicted"/>
<dbReference type="EMBL" id="JAHIBW010000011">
    <property type="protein sequence ID" value="KAG7306677.1"/>
    <property type="molecule type" value="Genomic_DNA"/>
</dbReference>
<keyword evidence="2 4" id="KW-0863">Zinc-finger</keyword>